<keyword evidence="4" id="KW-1185">Reference proteome</keyword>
<feature type="compositionally biased region" description="Low complexity" evidence="1">
    <location>
        <begin position="229"/>
        <end position="239"/>
    </location>
</feature>
<sequence length="254" mass="28668">MRIPLLLALLLQTIAVASTGISLPPPPHDPPLTDHAVQFPWKSQQATAADHTTKTQLYALAAQQQQQQPHFAHYLQHYLGNTGTDADISPDELLAALPRFYEEVQTLVTFKARLAAADLVAGVRPTVLFSSFWHEYATTSEEGWDWFLALDRFRYSVTGAVQLAADSAAEPKVQFRVDVLRTFDFSAGREIVLGRYEYRDAQLVDLQVKGLAREFVIRGSSLGYYLEQEQQQQQQQQRRQQQEEEGDSTISVHP</sequence>
<evidence type="ECO:0000313" key="4">
    <source>
        <dbReference type="Proteomes" id="UP000249829"/>
    </source>
</evidence>
<evidence type="ECO:0000256" key="1">
    <source>
        <dbReference type="SAM" id="MobiDB-lite"/>
    </source>
</evidence>
<feature type="chain" id="PRO_5016060370" evidence="2">
    <location>
        <begin position="20"/>
        <end position="254"/>
    </location>
</feature>
<dbReference type="AlphaFoldDB" id="A0A2V5HU60"/>
<accession>A0A2V5HU60</accession>
<gene>
    <name evidence="3" type="ORF">BO99DRAFT_436388</name>
</gene>
<dbReference type="OMA" id="FTSFWHE"/>
<name>A0A2V5HU60_ASPV1</name>
<dbReference type="Proteomes" id="UP000249829">
    <property type="component" value="Unassembled WGS sequence"/>
</dbReference>
<evidence type="ECO:0000313" key="3">
    <source>
        <dbReference type="EMBL" id="PYI15447.1"/>
    </source>
</evidence>
<reference evidence="3 4" key="1">
    <citation type="submission" date="2018-02" db="EMBL/GenBank/DDBJ databases">
        <title>The genomes of Aspergillus section Nigri reveals drivers in fungal speciation.</title>
        <authorList>
            <consortium name="DOE Joint Genome Institute"/>
            <person name="Vesth T.C."/>
            <person name="Nybo J."/>
            <person name="Theobald S."/>
            <person name="Brandl J."/>
            <person name="Frisvad J.C."/>
            <person name="Nielsen K.F."/>
            <person name="Lyhne E.K."/>
            <person name="Kogle M.E."/>
            <person name="Kuo A."/>
            <person name="Riley R."/>
            <person name="Clum A."/>
            <person name="Nolan M."/>
            <person name="Lipzen A."/>
            <person name="Salamov A."/>
            <person name="Henrissat B."/>
            <person name="Wiebenga A."/>
            <person name="De vries R.P."/>
            <person name="Grigoriev I.V."/>
            <person name="Mortensen U.H."/>
            <person name="Andersen M.R."/>
            <person name="Baker S.E."/>
        </authorList>
    </citation>
    <scope>NUCLEOTIDE SEQUENCE [LARGE SCALE GENOMIC DNA]</scope>
    <source>
        <strain evidence="3 4">CBS 115571</strain>
    </source>
</reference>
<keyword evidence="2" id="KW-0732">Signal</keyword>
<dbReference type="EMBL" id="KZ825186">
    <property type="protein sequence ID" value="PYI15447.1"/>
    <property type="molecule type" value="Genomic_DNA"/>
</dbReference>
<proteinExistence type="predicted"/>
<protein>
    <submittedName>
        <fullName evidence="3">Uncharacterized protein</fullName>
    </submittedName>
</protein>
<evidence type="ECO:0000256" key="2">
    <source>
        <dbReference type="SAM" id="SignalP"/>
    </source>
</evidence>
<feature type="region of interest" description="Disordered" evidence="1">
    <location>
        <begin position="229"/>
        <end position="254"/>
    </location>
</feature>
<feature type="signal peptide" evidence="2">
    <location>
        <begin position="1"/>
        <end position="19"/>
    </location>
</feature>
<organism evidence="3 4">
    <name type="scientific">Aspergillus violaceofuscus (strain CBS 115571)</name>
    <dbReference type="NCBI Taxonomy" id="1450538"/>
    <lineage>
        <taxon>Eukaryota</taxon>
        <taxon>Fungi</taxon>
        <taxon>Dikarya</taxon>
        <taxon>Ascomycota</taxon>
        <taxon>Pezizomycotina</taxon>
        <taxon>Eurotiomycetes</taxon>
        <taxon>Eurotiomycetidae</taxon>
        <taxon>Eurotiales</taxon>
        <taxon>Aspergillaceae</taxon>
        <taxon>Aspergillus</taxon>
    </lineage>
</organism>